<dbReference type="Proteomes" id="UP000235371">
    <property type="component" value="Unassembled WGS sequence"/>
</dbReference>
<dbReference type="Gene3D" id="3.40.50.720">
    <property type="entry name" value="NAD(P)-binding Rossmann-like Domain"/>
    <property type="match status" value="1"/>
</dbReference>
<name>A0A2J6SJR5_9HELO</name>
<dbReference type="EMBL" id="KZ613912">
    <property type="protein sequence ID" value="PMD51005.1"/>
    <property type="molecule type" value="Genomic_DNA"/>
</dbReference>
<dbReference type="CDD" id="cd05233">
    <property type="entry name" value="SDR_c"/>
    <property type="match status" value="1"/>
</dbReference>
<keyword evidence="2" id="KW-0560">Oxidoreductase</keyword>
<dbReference type="PANTHER" id="PTHR42901:SF1">
    <property type="entry name" value="ALCOHOL DEHYDROGENASE"/>
    <property type="match status" value="1"/>
</dbReference>
<dbReference type="PANTHER" id="PTHR42901">
    <property type="entry name" value="ALCOHOL DEHYDROGENASE"/>
    <property type="match status" value="1"/>
</dbReference>
<dbReference type="PRINTS" id="PR00081">
    <property type="entry name" value="GDHRDH"/>
</dbReference>
<dbReference type="InterPro" id="IPR002347">
    <property type="entry name" value="SDR_fam"/>
</dbReference>
<protein>
    <submittedName>
        <fullName evidence="3">NAD(P)-binding protein</fullName>
    </submittedName>
</protein>
<dbReference type="Pfam" id="PF00106">
    <property type="entry name" value="adh_short"/>
    <property type="match status" value="1"/>
</dbReference>
<dbReference type="InterPro" id="IPR036291">
    <property type="entry name" value="NAD(P)-bd_dom_sf"/>
</dbReference>
<evidence type="ECO:0000313" key="4">
    <source>
        <dbReference type="Proteomes" id="UP000235371"/>
    </source>
</evidence>
<sequence length="285" mass="31309">MNFSGPVKTYHTDTYPAIDPTSPRLSTKGKNIVISGGGSGIGREIARSFAKSGASTISILGRREKTLLETKTQLEKDYPDTKAYMYVADIAKRDQLDTAFQVIHSVVGAIHVLIANAGYMAAFQSFSETDPEEWWNCFEVNVKGNFNFVTAFLPFAAKDATIINISSGQVNLAVTPGFSAYHASKLAAVNFFQYVHYEHPDFTVISIHPGAHKTEMDAKVPLGTSGFDYDEVSLPGDSVVWAVSSEAKFLNGKFFWAHWDVDELKAMSREIEDTNKLTFGLLGAQ</sequence>
<dbReference type="RefSeq" id="XP_024727909.1">
    <property type="nucleotide sequence ID" value="XM_024885325.1"/>
</dbReference>
<dbReference type="SUPFAM" id="SSF51735">
    <property type="entry name" value="NAD(P)-binding Rossmann-fold domains"/>
    <property type="match status" value="1"/>
</dbReference>
<dbReference type="GO" id="GO:0016491">
    <property type="term" value="F:oxidoreductase activity"/>
    <property type="evidence" value="ECO:0007669"/>
    <property type="project" value="UniProtKB-KW"/>
</dbReference>
<evidence type="ECO:0000313" key="3">
    <source>
        <dbReference type="EMBL" id="PMD51005.1"/>
    </source>
</evidence>
<gene>
    <name evidence="3" type="ORF">K444DRAFT_647381</name>
</gene>
<comment type="similarity">
    <text evidence="1">Belongs to the short-chain dehydrogenases/reductases (SDR) family.</text>
</comment>
<dbReference type="GeneID" id="36593402"/>
<reference evidence="3 4" key="1">
    <citation type="submission" date="2016-04" db="EMBL/GenBank/DDBJ databases">
        <title>A degradative enzymes factory behind the ericoid mycorrhizal symbiosis.</title>
        <authorList>
            <consortium name="DOE Joint Genome Institute"/>
            <person name="Martino E."/>
            <person name="Morin E."/>
            <person name="Grelet G."/>
            <person name="Kuo A."/>
            <person name="Kohler A."/>
            <person name="Daghino S."/>
            <person name="Barry K."/>
            <person name="Choi C."/>
            <person name="Cichocki N."/>
            <person name="Clum A."/>
            <person name="Copeland A."/>
            <person name="Hainaut M."/>
            <person name="Haridas S."/>
            <person name="Labutti K."/>
            <person name="Lindquist E."/>
            <person name="Lipzen A."/>
            <person name="Khouja H.-R."/>
            <person name="Murat C."/>
            <person name="Ohm R."/>
            <person name="Olson A."/>
            <person name="Spatafora J."/>
            <person name="Veneault-Fourrey C."/>
            <person name="Henrissat B."/>
            <person name="Grigoriev I."/>
            <person name="Martin F."/>
            <person name="Perotto S."/>
        </authorList>
    </citation>
    <scope>NUCLEOTIDE SEQUENCE [LARGE SCALE GENOMIC DNA]</scope>
    <source>
        <strain evidence="3 4">E</strain>
    </source>
</reference>
<dbReference type="STRING" id="1095630.A0A2J6SJR5"/>
<dbReference type="InParanoid" id="A0A2J6SJR5"/>
<organism evidence="3 4">
    <name type="scientific">Hyaloscypha bicolor E</name>
    <dbReference type="NCBI Taxonomy" id="1095630"/>
    <lineage>
        <taxon>Eukaryota</taxon>
        <taxon>Fungi</taxon>
        <taxon>Dikarya</taxon>
        <taxon>Ascomycota</taxon>
        <taxon>Pezizomycotina</taxon>
        <taxon>Leotiomycetes</taxon>
        <taxon>Helotiales</taxon>
        <taxon>Hyaloscyphaceae</taxon>
        <taxon>Hyaloscypha</taxon>
        <taxon>Hyaloscypha bicolor</taxon>
    </lineage>
</organism>
<accession>A0A2J6SJR5</accession>
<evidence type="ECO:0000256" key="1">
    <source>
        <dbReference type="ARBA" id="ARBA00006484"/>
    </source>
</evidence>
<proteinExistence type="inferred from homology"/>
<dbReference type="AlphaFoldDB" id="A0A2J6SJR5"/>
<dbReference type="OrthoDB" id="1933717at2759"/>
<evidence type="ECO:0000256" key="2">
    <source>
        <dbReference type="ARBA" id="ARBA00023002"/>
    </source>
</evidence>
<keyword evidence="4" id="KW-1185">Reference proteome</keyword>